<gene>
    <name evidence="9" type="ORF">J2Z65_004589</name>
</gene>
<keyword evidence="5 7" id="KW-1133">Transmembrane helix</keyword>
<dbReference type="CDD" id="cd06261">
    <property type="entry name" value="TM_PBP2"/>
    <property type="match status" value="1"/>
</dbReference>
<dbReference type="InterPro" id="IPR000515">
    <property type="entry name" value="MetI-like"/>
</dbReference>
<feature type="transmembrane region" description="Helical" evidence="7">
    <location>
        <begin position="141"/>
        <end position="162"/>
    </location>
</feature>
<protein>
    <submittedName>
        <fullName evidence="9">Aldouronate transport system permease protein</fullName>
    </submittedName>
</protein>
<evidence type="ECO:0000256" key="6">
    <source>
        <dbReference type="ARBA" id="ARBA00023136"/>
    </source>
</evidence>
<evidence type="ECO:0000313" key="9">
    <source>
        <dbReference type="EMBL" id="MBP1965352.1"/>
    </source>
</evidence>
<dbReference type="EMBL" id="JAGGKV010000013">
    <property type="protein sequence ID" value="MBP1965352.1"/>
    <property type="molecule type" value="Genomic_DNA"/>
</dbReference>
<feature type="transmembrane region" description="Helical" evidence="7">
    <location>
        <begin position="261"/>
        <end position="280"/>
    </location>
</feature>
<keyword evidence="3" id="KW-1003">Cell membrane</keyword>
<keyword evidence="10" id="KW-1185">Reference proteome</keyword>
<dbReference type="RefSeq" id="WP_167058499.1">
    <property type="nucleotide sequence ID" value="NZ_JAAOZR010000018.1"/>
</dbReference>
<evidence type="ECO:0000259" key="8">
    <source>
        <dbReference type="PROSITE" id="PS50928"/>
    </source>
</evidence>
<evidence type="ECO:0000313" key="10">
    <source>
        <dbReference type="Proteomes" id="UP001519344"/>
    </source>
</evidence>
<dbReference type="Proteomes" id="UP001519344">
    <property type="component" value="Unassembled WGS sequence"/>
</dbReference>
<organism evidence="9 10">
    <name type="scientific">Paenibacillus aceris</name>
    <dbReference type="NCBI Taxonomy" id="869555"/>
    <lineage>
        <taxon>Bacteria</taxon>
        <taxon>Bacillati</taxon>
        <taxon>Bacillota</taxon>
        <taxon>Bacilli</taxon>
        <taxon>Bacillales</taxon>
        <taxon>Paenibacillaceae</taxon>
        <taxon>Paenibacillus</taxon>
    </lineage>
</organism>
<comment type="similarity">
    <text evidence="7">Belongs to the binding-protein-dependent transport system permease family.</text>
</comment>
<name>A0ABS4I363_9BACL</name>
<feature type="transmembrane region" description="Helical" evidence="7">
    <location>
        <begin position="109"/>
        <end position="129"/>
    </location>
</feature>
<comment type="caution">
    <text evidence="9">The sequence shown here is derived from an EMBL/GenBank/DDBJ whole genome shotgun (WGS) entry which is preliminary data.</text>
</comment>
<sequence length="295" mass="33384">MGLLKNTALAKGVIHLWFIIFSLFCMIPLWYVVSISLSKESDIATKGYRLIPKTITTFAYNYLLQNPKQLITGYSVSITVTVVGTALSLLLTAMLAYVMSRKDFFGSNALSFIIFFTLLFNGGLVPWYILIKKYLHIDNTLLALILPYVIIPWHVLLMKGFLSEIPLALIESAKMDGAKEWRIFYQIVLPIATPALATVGLFIAFIYWNDWWLAMLYIDNEKLIPIQYMLYRIMNNIQYLSNNIKPGNITVDISKFPNETARMAIAVLAAGPILIVFPFIQKYFVKGLTVGAVKG</sequence>
<keyword evidence="4 7" id="KW-0812">Transmembrane</keyword>
<dbReference type="Pfam" id="PF00528">
    <property type="entry name" value="BPD_transp_1"/>
    <property type="match status" value="1"/>
</dbReference>
<dbReference type="PROSITE" id="PS50928">
    <property type="entry name" value="ABC_TM1"/>
    <property type="match status" value="1"/>
</dbReference>
<evidence type="ECO:0000256" key="2">
    <source>
        <dbReference type="ARBA" id="ARBA00022448"/>
    </source>
</evidence>
<accession>A0ABS4I363</accession>
<keyword evidence="2 7" id="KW-0813">Transport</keyword>
<comment type="subcellular location">
    <subcellularLocation>
        <location evidence="1 7">Cell membrane</location>
        <topology evidence="1 7">Multi-pass membrane protein</topology>
    </subcellularLocation>
</comment>
<evidence type="ECO:0000256" key="4">
    <source>
        <dbReference type="ARBA" id="ARBA00022692"/>
    </source>
</evidence>
<evidence type="ECO:0000256" key="3">
    <source>
        <dbReference type="ARBA" id="ARBA00022475"/>
    </source>
</evidence>
<dbReference type="InterPro" id="IPR035906">
    <property type="entry name" value="MetI-like_sf"/>
</dbReference>
<proteinExistence type="inferred from homology"/>
<feature type="transmembrane region" description="Helical" evidence="7">
    <location>
        <begin position="12"/>
        <end position="33"/>
    </location>
</feature>
<keyword evidence="6 7" id="KW-0472">Membrane</keyword>
<evidence type="ECO:0000256" key="7">
    <source>
        <dbReference type="RuleBase" id="RU363032"/>
    </source>
</evidence>
<reference evidence="9 10" key="1">
    <citation type="submission" date="2021-03" db="EMBL/GenBank/DDBJ databases">
        <title>Genomic Encyclopedia of Type Strains, Phase IV (KMG-IV): sequencing the most valuable type-strain genomes for metagenomic binning, comparative biology and taxonomic classification.</title>
        <authorList>
            <person name="Goeker M."/>
        </authorList>
    </citation>
    <scope>NUCLEOTIDE SEQUENCE [LARGE SCALE GENOMIC DNA]</scope>
    <source>
        <strain evidence="9 10">DSM 24950</strain>
    </source>
</reference>
<evidence type="ECO:0000256" key="1">
    <source>
        <dbReference type="ARBA" id="ARBA00004651"/>
    </source>
</evidence>
<dbReference type="Gene3D" id="1.10.3720.10">
    <property type="entry name" value="MetI-like"/>
    <property type="match status" value="1"/>
</dbReference>
<feature type="transmembrane region" description="Helical" evidence="7">
    <location>
        <begin position="71"/>
        <end position="97"/>
    </location>
</feature>
<dbReference type="PANTHER" id="PTHR43744">
    <property type="entry name" value="ABC TRANSPORTER PERMEASE PROTEIN MG189-RELATED-RELATED"/>
    <property type="match status" value="1"/>
</dbReference>
<dbReference type="PANTHER" id="PTHR43744:SF9">
    <property type="entry name" value="POLYGALACTURONAN_RHAMNOGALACTURONAN TRANSPORT SYSTEM PERMEASE PROTEIN YTCP"/>
    <property type="match status" value="1"/>
</dbReference>
<feature type="transmembrane region" description="Helical" evidence="7">
    <location>
        <begin position="183"/>
        <end position="208"/>
    </location>
</feature>
<feature type="domain" description="ABC transmembrane type-1" evidence="8">
    <location>
        <begin position="74"/>
        <end position="280"/>
    </location>
</feature>
<evidence type="ECO:0000256" key="5">
    <source>
        <dbReference type="ARBA" id="ARBA00022989"/>
    </source>
</evidence>
<dbReference type="SUPFAM" id="SSF161098">
    <property type="entry name" value="MetI-like"/>
    <property type="match status" value="1"/>
</dbReference>